<proteinExistence type="predicted"/>
<dbReference type="InterPro" id="IPR036465">
    <property type="entry name" value="vWFA_dom_sf"/>
</dbReference>
<dbReference type="Gene3D" id="3.40.50.410">
    <property type="entry name" value="von Willebrand factor, type A domain"/>
    <property type="match status" value="1"/>
</dbReference>
<dbReference type="STRING" id="746697.Aeqsu_2559"/>
<dbReference type="SUPFAM" id="SSF53300">
    <property type="entry name" value="vWA-like"/>
    <property type="match status" value="1"/>
</dbReference>
<dbReference type="EMBL" id="CP003280">
    <property type="protein sequence ID" value="AFL82014.1"/>
    <property type="molecule type" value="Genomic_DNA"/>
</dbReference>
<accession>I3YYE6</accession>
<dbReference type="RefSeq" id="WP_014783263.1">
    <property type="nucleotide sequence ID" value="NC_018013.1"/>
</dbReference>
<protein>
    <recommendedName>
        <fullName evidence="3">VWFA domain-containing protein</fullName>
    </recommendedName>
</protein>
<evidence type="ECO:0008006" key="3">
    <source>
        <dbReference type="Google" id="ProtNLM"/>
    </source>
</evidence>
<evidence type="ECO:0000313" key="1">
    <source>
        <dbReference type="EMBL" id="AFL82014.1"/>
    </source>
</evidence>
<organism evidence="1 2">
    <name type="scientific">Aequorivita sublithincola (strain DSM 14238 / LMG 21431 / ACAM 643 / 9-3)</name>
    <dbReference type="NCBI Taxonomy" id="746697"/>
    <lineage>
        <taxon>Bacteria</taxon>
        <taxon>Pseudomonadati</taxon>
        <taxon>Bacteroidota</taxon>
        <taxon>Flavobacteriia</taxon>
        <taxon>Flavobacteriales</taxon>
        <taxon>Flavobacteriaceae</taxon>
        <taxon>Aequorivita</taxon>
    </lineage>
</organism>
<dbReference type="OrthoDB" id="9765926at2"/>
<evidence type="ECO:0000313" key="2">
    <source>
        <dbReference type="Proteomes" id="UP000006049"/>
    </source>
</evidence>
<reference evidence="1 2" key="1">
    <citation type="submission" date="2012-06" db="EMBL/GenBank/DDBJ databases">
        <title>The complete genome of Aequorivita sublithincola DSM 14238.</title>
        <authorList>
            <consortium name="US DOE Joint Genome Institute (JGI-PGF)"/>
            <person name="Lucas S."/>
            <person name="Copeland A."/>
            <person name="Lapidus A."/>
            <person name="Goodwin L."/>
            <person name="Pitluck S."/>
            <person name="Peters L."/>
            <person name="Munk A.C.C."/>
            <person name="Kyrpides N."/>
            <person name="Mavromatis K."/>
            <person name="Pagani I."/>
            <person name="Ivanova N."/>
            <person name="Ovchinnikova G."/>
            <person name="Zeytun A."/>
            <person name="Detter J.C."/>
            <person name="Han C."/>
            <person name="Land M."/>
            <person name="Hauser L."/>
            <person name="Markowitz V."/>
            <person name="Cheng J.-F."/>
            <person name="Hugenholtz P."/>
            <person name="Woyke T."/>
            <person name="Wu D."/>
            <person name="Tindall B."/>
            <person name="Faehnrich R."/>
            <person name="Brambilla E."/>
            <person name="Klenk H.-P."/>
            <person name="Eisen J.A."/>
        </authorList>
    </citation>
    <scope>NUCLEOTIDE SEQUENCE [LARGE SCALE GENOMIC DNA]</scope>
    <source>
        <strain evidence="2">DSM 14238 / LMG 21431 / ACAM 643 / 9-3</strain>
    </source>
</reference>
<dbReference type="HOGENOM" id="CLU_054907_0_0_10"/>
<dbReference type="KEGG" id="asl:Aeqsu_2559"/>
<dbReference type="Proteomes" id="UP000006049">
    <property type="component" value="Chromosome"/>
</dbReference>
<gene>
    <name evidence="1" type="ordered locus">Aeqsu_2559</name>
</gene>
<dbReference type="AlphaFoldDB" id="I3YYE6"/>
<sequence>MKKQAKKVESKKATALPKALKVKKDLDKGSCKEWTEKTNALLEELAAAKVNSLSHCDDDEKGCGCGGHGGSTSSGAKTDLIVLIDTSGSMGTSANAISDAVSVAIEEAKNSCNPDLEITFLGVDGIWPGTVFTQSHRDYIVGLHGTVPLAGDRPPSGYSTELGANAIEDLSKYAKWRKDACRAIFYISDEELDGSSPRNDFAQETAETNAAIASANANNVTVFAHHLTYQNLHVNILENYKDLCHDTGGEVYFSSTPNMEEYIKLLTEVICNACGVDRCKEADLSKIEPCISIKWGDSDCDCIESSDYEVMTITVCNCFTNLKFSNFKISMIEVLDTDGNAVPTLPNGTPSVKIHPIGVYCFGDIEPCSCVSREFVIINEGAKEGKYQIKLRGVCFGITKMEETEACFSFTICKD</sequence>
<name>I3YYE6_AEQSU</name>
<keyword evidence="2" id="KW-1185">Reference proteome</keyword>
<dbReference type="eggNOG" id="COG2304">
    <property type="taxonomic scope" value="Bacteria"/>
</dbReference>